<proteinExistence type="predicted"/>
<dbReference type="AlphaFoldDB" id="E6PQ82"/>
<protein>
    <submittedName>
        <fullName evidence="1">Uncharacterized protein</fullName>
    </submittedName>
</protein>
<organism evidence="1">
    <name type="scientific">mine drainage metagenome</name>
    <dbReference type="NCBI Taxonomy" id="410659"/>
    <lineage>
        <taxon>unclassified sequences</taxon>
        <taxon>metagenomes</taxon>
        <taxon>ecological metagenomes</taxon>
    </lineage>
</organism>
<name>E6PQ82_9ZZZZ</name>
<comment type="caution">
    <text evidence="1">The sequence shown here is derived from an EMBL/GenBank/DDBJ whole genome shotgun (WGS) entry which is preliminary data.</text>
</comment>
<reference evidence="1" key="1">
    <citation type="submission" date="2009-10" db="EMBL/GenBank/DDBJ databases">
        <title>Diversity of trophic interactions inside an arsenic-rich microbial ecosystem.</title>
        <authorList>
            <person name="Bertin P.N."/>
            <person name="Heinrich-Salmeron A."/>
            <person name="Pelletier E."/>
            <person name="Goulhen-Chollet F."/>
            <person name="Arsene-Ploetze F."/>
            <person name="Gallien S."/>
            <person name="Calteau A."/>
            <person name="Vallenet D."/>
            <person name="Casiot C."/>
            <person name="Chane-Woon-Ming B."/>
            <person name="Giloteaux L."/>
            <person name="Barakat M."/>
            <person name="Bonnefoy V."/>
            <person name="Bruneel O."/>
            <person name="Chandler M."/>
            <person name="Cleiss J."/>
            <person name="Duran R."/>
            <person name="Elbaz-Poulichet F."/>
            <person name="Fonknechten N."/>
            <person name="Lauga B."/>
            <person name="Mornico D."/>
            <person name="Ortet P."/>
            <person name="Schaeffer C."/>
            <person name="Siguier P."/>
            <person name="Alexander Thil Smith A."/>
            <person name="Van Dorsselaer A."/>
            <person name="Weissenbach J."/>
            <person name="Medigue C."/>
            <person name="Le Paslier D."/>
        </authorList>
    </citation>
    <scope>NUCLEOTIDE SEQUENCE</scope>
</reference>
<accession>E6PQ82</accession>
<dbReference type="EMBL" id="CABM01000041">
    <property type="protein sequence ID" value="CBH97086.1"/>
    <property type="molecule type" value="Genomic_DNA"/>
</dbReference>
<evidence type="ECO:0000313" key="1">
    <source>
        <dbReference type="EMBL" id="CBH97086.1"/>
    </source>
</evidence>
<sequence length="88" mass="10022">MTMTAAELREALIQNWAERLSGLVDLLMVEAEQHGRIPRKVWAGYLLSPTRRRLCLELAEHIVDDADRLRAMQQVTTLRAFGAAPLEH</sequence>
<gene>
    <name evidence="1" type="ORF">CARN2_1696</name>
</gene>